<gene>
    <name evidence="1" type="ORF">AVEN_96389_1</name>
</gene>
<reference evidence="1 2" key="1">
    <citation type="journal article" date="2019" name="Sci. Rep.">
        <title>Orb-weaving spider Araneus ventricosus genome elucidates the spidroin gene catalogue.</title>
        <authorList>
            <person name="Kono N."/>
            <person name="Nakamura H."/>
            <person name="Ohtoshi R."/>
            <person name="Moran D.A.P."/>
            <person name="Shinohara A."/>
            <person name="Yoshida Y."/>
            <person name="Fujiwara M."/>
            <person name="Mori M."/>
            <person name="Tomita M."/>
            <person name="Arakawa K."/>
        </authorList>
    </citation>
    <scope>NUCLEOTIDE SEQUENCE [LARGE SCALE GENOMIC DNA]</scope>
</reference>
<sequence>MSQVLSSAGSHLSIIYRSVKASSHLRTPEEKFTMSVDTMHQVMRKGTALQIIIECAQTSQRVKNTSPPLHSWSGWPRKPRIRHHRFFIQDIGPDSMSASAFVWRGRLPKVRQFGMNYQLATYL</sequence>
<proteinExistence type="predicted"/>
<keyword evidence="2" id="KW-1185">Reference proteome</keyword>
<name>A0A4Y2LUM6_ARAVE</name>
<organism evidence="1 2">
    <name type="scientific">Araneus ventricosus</name>
    <name type="common">Orbweaver spider</name>
    <name type="synonym">Epeira ventricosa</name>
    <dbReference type="NCBI Taxonomy" id="182803"/>
    <lineage>
        <taxon>Eukaryota</taxon>
        <taxon>Metazoa</taxon>
        <taxon>Ecdysozoa</taxon>
        <taxon>Arthropoda</taxon>
        <taxon>Chelicerata</taxon>
        <taxon>Arachnida</taxon>
        <taxon>Araneae</taxon>
        <taxon>Araneomorphae</taxon>
        <taxon>Entelegynae</taxon>
        <taxon>Araneoidea</taxon>
        <taxon>Araneidae</taxon>
        <taxon>Araneus</taxon>
    </lineage>
</organism>
<dbReference type="Proteomes" id="UP000499080">
    <property type="component" value="Unassembled WGS sequence"/>
</dbReference>
<protein>
    <submittedName>
        <fullName evidence="1">Uncharacterized protein</fullName>
    </submittedName>
</protein>
<dbReference type="AlphaFoldDB" id="A0A4Y2LUM6"/>
<accession>A0A4Y2LUM6</accession>
<dbReference type="EMBL" id="BGPR01006349">
    <property type="protein sequence ID" value="GBN18199.1"/>
    <property type="molecule type" value="Genomic_DNA"/>
</dbReference>
<evidence type="ECO:0000313" key="1">
    <source>
        <dbReference type="EMBL" id="GBN18199.1"/>
    </source>
</evidence>
<evidence type="ECO:0000313" key="2">
    <source>
        <dbReference type="Proteomes" id="UP000499080"/>
    </source>
</evidence>
<comment type="caution">
    <text evidence="1">The sequence shown here is derived from an EMBL/GenBank/DDBJ whole genome shotgun (WGS) entry which is preliminary data.</text>
</comment>